<name>A0AA88CWV0_FICCA</name>
<sequence length="110" mass="12041">MLSLVVTSNSCCRGYVVSEGCIYIVFHPVTRRRLVLGMELVKLLLGRDSQDTHIRENTSDYSVHVWDCSLMVVIVPARTKSIERTFSKLVAEGGITASATMTGSAIHAAI</sequence>
<dbReference type="Proteomes" id="UP001187192">
    <property type="component" value="Unassembled WGS sequence"/>
</dbReference>
<evidence type="ECO:0000313" key="2">
    <source>
        <dbReference type="Proteomes" id="UP001187192"/>
    </source>
</evidence>
<dbReference type="EMBL" id="BTGU01000004">
    <property type="protein sequence ID" value="GMN32967.1"/>
    <property type="molecule type" value="Genomic_DNA"/>
</dbReference>
<dbReference type="Gramene" id="FCD_00017473-RA">
    <property type="protein sequence ID" value="FCD_00017473-RA:cds"/>
    <property type="gene ID" value="FCD_00017473"/>
</dbReference>
<evidence type="ECO:0000313" key="1">
    <source>
        <dbReference type="EMBL" id="GMN32967.1"/>
    </source>
</evidence>
<proteinExistence type="predicted"/>
<dbReference type="AlphaFoldDB" id="A0AA88CWV0"/>
<gene>
    <name evidence="1" type="ORF">TIFTF001_003886</name>
</gene>
<organism evidence="1 2">
    <name type="scientific">Ficus carica</name>
    <name type="common">Common fig</name>
    <dbReference type="NCBI Taxonomy" id="3494"/>
    <lineage>
        <taxon>Eukaryota</taxon>
        <taxon>Viridiplantae</taxon>
        <taxon>Streptophyta</taxon>
        <taxon>Embryophyta</taxon>
        <taxon>Tracheophyta</taxon>
        <taxon>Spermatophyta</taxon>
        <taxon>Magnoliopsida</taxon>
        <taxon>eudicotyledons</taxon>
        <taxon>Gunneridae</taxon>
        <taxon>Pentapetalae</taxon>
        <taxon>rosids</taxon>
        <taxon>fabids</taxon>
        <taxon>Rosales</taxon>
        <taxon>Moraceae</taxon>
        <taxon>Ficeae</taxon>
        <taxon>Ficus</taxon>
    </lineage>
</organism>
<accession>A0AA88CWV0</accession>
<protein>
    <submittedName>
        <fullName evidence="1">Uncharacterized protein</fullName>
    </submittedName>
</protein>
<keyword evidence="2" id="KW-1185">Reference proteome</keyword>
<comment type="caution">
    <text evidence="1">The sequence shown here is derived from an EMBL/GenBank/DDBJ whole genome shotgun (WGS) entry which is preliminary data.</text>
</comment>
<reference evidence="1" key="1">
    <citation type="submission" date="2023-07" db="EMBL/GenBank/DDBJ databases">
        <title>draft genome sequence of fig (Ficus carica).</title>
        <authorList>
            <person name="Takahashi T."/>
            <person name="Nishimura K."/>
        </authorList>
    </citation>
    <scope>NUCLEOTIDE SEQUENCE</scope>
</reference>